<dbReference type="RefSeq" id="WP_184335607.1">
    <property type="nucleotide sequence ID" value="NZ_JACHHZ010000007.1"/>
</dbReference>
<reference evidence="2 3" key="1">
    <citation type="submission" date="2020-08" db="EMBL/GenBank/DDBJ databases">
        <title>Genomic Encyclopedia of Type Strains, Phase IV (KMG-IV): sequencing the most valuable type-strain genomes for metagenomic binning, comparative biology and taxonomic classification.</title>
        <authorList>
            <person name="Goeker M."/>
        </authorList>
    </citation>
    <scope>NUCLEOTIDE SEQUENCE [LARGE SCALE GENOMIC DNA]</scope>
    <source>
        <strain evidence="2 3">DSM 26723</strain>
    </source>
</reference>
<protein>
    <submittedName>
        <fullName evidence="2">REP element-mobilizing transposase RayT</fullName>
    </submittedName>
</protein>
<dbReference type="Gene3D" id="3.30.70.1290">
    <property type="entry name" value="Transposase IS200-like"/>
    <property type="match status" value="1"/>
</dbReference>
<gene>
    <name evidence="2" type="ORF">HNQ60_005132</name>
</gene>
<evidence type="ECO:0000313" key="3">
    <source>
        <dbReference type="Proteomes" id="UP000588068"/>
    </source>
</evidence>
<name>A0A841HVJ1_9GAMM</name>
<dbReference type="GO" id="GO:0006313">
    <property type="term" value="P:DNA transposition"/>
    <property type="evidence" value="ECO:0007669"/>
    <property type="project" value="InterPro"/>
</dbReference>
<comment type="caution">
    <text evidence="2">The sequence shown here is derived from an EMBL/GenBank/DDBJ whole genome shotgun (WGS) entry which is preliminary data.</text>
</comment>
<organism evidence="2 3">
    <name type="scientific">Povalibacter uvarum</name>
    <dbReference type="NCBI Taxonomy" id="732238"/>
    <lineage>
        <taxon>Bacteria</taxon>
        <taxon>Pseudomonadati</taxon>
        <taxon>Pseudomonadota</taxon>
        <taxon>Gammaproteobacteria</taxon>
        <taxon>Steroidobacterales</taxon>
        <taxon>Steroidobacteraceae</taxon>
        <taxon>Povalibacter</taxon>
    </lineage>
</organism>
<dbReference type="PANTHER" id="PTHR34322">
    <property type="entry name" value="TRANSPOSASE, Y1_TNP DOMAIN-CONTAINING"/>
    <property type="match status" value="1"/>
</dbReference>
<feature type="domain" description="Transposase IS200-like" evidence="1">
    <location>
        <begin position="50"/>
        <end position="164"/>
    </location>
</feature>
<proteinExistence type="predicted"/>
<dbReference type="GO" id="GO:0004803">
    <property type="term" value="F:transposase activity"/>
    <property type="evidence" value="ECO:0007669"/>
    <property type="project" value="InterPro"/>
</dbReference>
<evidence type="ECO:0000313" key="2">
    <source>
        <dbReference type="EMBL" id="MBB6096210.1"/>
    </source>
</evidence>
<dbReference type="PANTHER" id="PTHR34322:SF2">
    <property type="entry name" value="TRANSPOSASE IS200-LIKE DOMAIN-CONTAINING PROTEIN"/>
    <property type="match status" value="1"/>
</dbReference>
<dbReference type="Pfam" id="PF01797">
    <property type="entry name" value="Y1_Tnp"/>
    <property type="match status" value="1"/>
</dbReference>
<dbReference type="InterPro" id="IPR002686">
    <property type="entry name" value="Transposase_17"/>
</dbReference>
<evidence type="ECO:0000259" key="1">
    <source>
        <dbReference type="SMART" id="SM01321"/>
    </source>
</evidence>
<dbReference type="InterPro" id="IPR036515">
    <property type="entry name" value="Transposase_17_sf"/>
</dbReference>
<dbReference type="Proteomes" id="UP000588068">
    <property type="component" value="Unassembled WGS sequence"/>
</dbReference>
<dbReference type="SUPFAM" id="SSF143422">
    <property type="entry name" value="Transposase IS200-like"/>
    <property type="match status" value="1"/>
</dbReference>
<dbReference type="EMBL" id="JACHHZ010000007">
    <property type="protein sequence ID" value="MBB6096210.1"/>
    <property type="molecule type" value="Genomic_DNA"/>
</dbReference>
<dbReference type="GO" id="GO:0043565">
    <property type="term" value="F:sequence-specific DNA binding"/>
    <property type="evidence" value="ECO:0007669"/>
    <property type="project" value="InterPro"/>
</dbReference>
<keyword evidence="3" id="KW-1185">Reference proteome</keyword>
<dbReference type="AlphaFoldDB" id="A0A841HVJ1"/>
<dbReference type="SMART" id="SM01321">
    <property type="entry name" value="Y1_Tnp"/>
    <property type="match status" value="1"/>
</dbReference>
<dbReference type="InterPro" id="IPR010921">
    <property type="entry name" value="Trp_repressor/repl_initiator"/>
</dbReference>
<dbReference type="Gene3D" id="1.10.1750.10">
    <property type="match status" value="1"/>
</dbReference>
<dbReference type="SUPFAM" id="SSF48295">
    <property type="entry name" value="TrpR-like"/>
    <property type="match status" value="1"/>
</dbReference>
<sequence length="334" mass="38326">MSPPVPGRGFAGFWHDCFIYRITNQPDRLYIHPGTISAGARMPRPLRLHAPGALYHVTLRGNHRQSIFFSHADRQLLDEIVAEVIERFRARVHAYCWMTNHIHLLIQVSDVPLGRLMMRIAGRYARTVQAQLHTTGHLFEKRYYPVLVDANEYLLELLRYIHLNPVRARMVALPCDYPWSSHHAYCSSIAHPWVTTDFALSMLHREREHAVAAYQRFLSEEIGGVLCSPLLECNSNDRRILGSDDFAAKLLGAAWQPRSRKTIADIVAEACRKFDVDESSLRSPSANRELTKARAWVAHQALTLRVASLSAVARVFQRRESSLRECVKRHFNYP</sequence>
<accession>A0A841HVJ1</accession>